<evidence type="ECO:0000256" key="1">
    <source>
        <dbReference type="SAM" id="MobiDB-lite"/>
    </source>
</evidence>
<reference evidence="2" key="1">
    <citation type="journal article" date="2016" name="Proc. Natl. Acad. Sci. U.S.A.">
        <title>Lipid metabolic changes in an early divergent fungus govern the establishment of a mutualistic symbiosis with endobacteria.</title>
        <authorList>
            <person name="Lastovetsky O.A."/>
            <person name="Gaspar M.L."/>
            <person name="Mondo S.J."/>
            <person name="LaButti K.M."/>
            <person name="Sandor L."/>
            <person name="Grigoriev I.V."/>
            <person name="Henry S.A."/>
            <person name="Pawlowska T.E."/>
        </authorList>
    </citation>
    <scope>NUCLEOTIDE SEQUENCE [LARGE SCALE GENOMIC DNA]</scope>
    <source>
        <strain evidence="2">ATCC 52814</strain>
    </source>
</reference>
<feature type="region of interest" description="Disordered" evidence="1">
    <location>
        <begin position="35"/>
        <end position="58"/>
    </location>
</feature>
<dbReference type="OrthoDB" id="10558567at2759"/>
<dbReference type="EMBL" id="KV921989">
    <property type="protein sequence ID" value="ORE03838.1"/>
    <property type="molecule type" value="Genomic_DNA"/>
</dbReference>
<protein>
    <submittedName>
        <fullName evidence="2">Uncharacterized protein</fullName>
    </submittedName>
</protein>
<name>A0A1X0QVT7_RHIZD</name>
<gene>
    <name evidence="2" type="ORF">BCV72DRAFT_307838</name>
</gene>
<proteinExistence type="predicted"/>
<dbReference type="Proteomes" id="UP000242414">
    <property type="component" value="Unassembled WGS sequence"/>
</dbReference>
<organism evidence="2">
    <name type="scientific">Rhizopus microsporus var. microsporus</name>
    <dbReference type="NCBI Taxonomy" id="86635"/>
    <lineage>
        <taxon>Eukaryota</taxon>
        <taxon>Fungi</taxon>
        <taxon>Fungi incertae sedis</taxon>
        <taxon>Mucoromycota</taxon>
        <taxon>Mucoromycotina</taxon>
        <taxon>Mucoromycetes</taxon>
        <taxon>Mucorales</taxon>
        <taxon>Mucorineae</taxon>
        <taxon>Rhizopodaceae</taxon>
        <taxon>Rhizopus</taxon>
    </lineage>
</organism>
<accession>A0A1X0QVT7</accession>
<evidence type="ECO:0000313" key="2">
    <source>
        <dbReference type="EMBL" id="ORE03838.1"/>
    </source>
</evidence>
<sequence length="419" mass="47844">MLKNFILEKKLSVLNKRKLEEGNVDNPFKVGAFSGAKRKQSSSLKQAKQQAKRQKEGTNSTVICKSCQQSGHNMSLPRLCPNHNLAKDEVLARNLGFPYIAFTRKLPLDSIVKSDYKEVLKNKIIVSSRDARNIVSRAMLLTNSYNLSKSHDSIPHAKITNNANTPADLISYWNTFKDTNPNAVYQQKLIKGASQCLTEACKELETCYNNHTVENFEQRLLTYIQITFLTFRLNIAISSFVAGNRIGQVVRQAAGTTKSINYRPLSVAQKQHIRVLCQILSEYDVKHRNHKLHDVRRFPLSRLFGVLPKLSLHFRSIAISSNALASFVSRSRPEGYDNQLSFFESVIDFADLRYKSDDLEPCGNNHTMFDNIIRSYGFSVDCLFYKRSTNRATMNEVDPELKLHDFDRRSTKQLQAAFY</sequence>
<dbReference type="AlphaFoldDB" id="A0A1X0QVT7"/>
<dbReference type="VEuPathDB" id="FungiDB:BCV72DRAFT_307838"/>